<evidence type="ECO:0000256" key="2">
    <source>
        <dbReference type="ARBA" id="ARBA00022741"/>
    </source>
</evidence>
<keyword evidence="3 7" id="KW-0418">Kinase</keyword>
<evidence type="ECO:0000259" key="6">
    <source>
        <dbReference type="SMART" id="SM00983"/>
    </source>
</evidence>
<dbReference type="SUPFAM" id="SSF63999">
    <property type="entry name" value="Thiamin pyrophosphokinase, catalytic domain"/>
    <property type="match status" value="1"/>
</dbReference>
<comment type="caution">
    <text evidence="7">The sequence shown here is derived from an EMBL/GenBank/DDBJ whole genome shotgun (WGS) entry which is preliminary data.</text>
</comment>
<dbReference type="NCBIfam" id="TIGR01378">
    <property type="entry name" value="thi_PPkinase"/>
    <property type="match status" value="1"/>
</dbReference>
<dbReference type="Pfam" id="PF04263">
    <property type="entry name" value="TPK_catalytic"/>
    <property type="match status" value="1"/>
</dbReference>
<dbReference type="InterPro" id="IPR007371">
    <property type="entry name" value="TPK_catalytic"/>
</dbReference>
<dbReference type="Gene3D" id="3.40.50.10240">
    <property type="entry name" value="Thiamin pyrophosphokinase, catalytic domain"/>
    <property type="match status" value="1"/>
</dbReference>
<evidence type="ECO:0000256" key="5">
    <source>
        <dbReference type="NCBIfam" id="TIGR01378"/>
    </source>
</evidence>
<accession>A0A0J1IIS3</accession>
<dbReference type="AlphaFoldDB" id="A0A0J1IIS3"/>
<feature type="domain" description="Thiamin pyrophosphokinase thiamin-binding" evidence="6">
    <location>
        <begin position="143"/>
        <end position="207"/>
    </location>
</feature>
<dbReference type="GO" id="GO:0006772">
    <property type="term" value="P:thiamine metabolic process"/>
    <property type="evidence" value="ECO:0007669"/>
    <property type="project" value="UniProtKB-UniRule"/>
</dbReference>
<dbReference type="CDD" id="cd07995">
    <property type="entry name" value="TPK"/>
    <property type="match status" value="1"/>
</dbReference>
<dbReference type="GO" id="GO:0009229">
    <property type="term" value="P:thiamine diphosphate biosynthetic process"/>
    <property type="evidence" value="ECO:0007669"/>
    <property type="project" value="InterPro"/>
</dbReference>
<dbReference type="InterPro" id="IPR007373">
    <property type="entry name" value="Thiamin_PyroPKinase_B1-bd"/>
</dbReference>
<evidence type="ECO:0000313" key="7">
    <source>
        <dbReference type="EMBL" id="KLU64656.1"/>
    </source>
</evidence>
<gene>
    <name evidence="7" type="primary">thiN</name>
    <name evidence="7" type="ORF">DEAC_c33000</name>
</gene>
<dbReference type="InterPro" id="IPR036371">
    <property type="entry name" value="TPK_B1-bd_sf"/>
</dbReference>
<dbReference type="InterPro" id="IPR006282">
    <property type="entry name" value="Thi_PPkinase"/>
</dbReference>
<dbReference type="GO" id="GO:0030975">
    <property type="term" value="F:thiamine binding"/>
    <property type="evidence" value="ECO:0007669"/>
    <property type="project" value="InterPro"/>
</dbReference>
<evidence type="ECO:0000256" key="4">
    <source>
        <dbReference type="ARBA" id="ARBA00022840"/>
    </source>
</evidence>
<dbReference type="InterPro" id="IPR036759">
    <property type="entry name" value="TPK_catalytic_sf"/>
</dbReference>
<proteinExistence type="predicted"/>
<dbReference type="Proteomes" id="UP000036356">
    <property type="component" value="Unassembled WGS sequence"/>
</dbReference>
<dbReference type="GO" id="GO:0005524">
    <property type="term" value="F:ATP binding"/>
    <property type="evidence" value="ECO:0007669"/>
    <property type="project" value="UniProtKB-KW"/>
</dbReference>
<dbReference type="InterPro" id="IPR053149">
    <property type="entry name" value="TPK"/>
</dbReference>
<dbReference type="PANTHER" id="PTHR41299:SF1">
    <property type="entry name" value="THIAMINE PYROPHOSPHOKINASE"/>
    <property type="match status" value="1"/>
</dbReference>
<evidence type="ECO:0000256" key="3">
    <source>
        <dbReference type="ARBA" id="ARBA00022777"/>
    </source>
</evidence>
<keyword evidence="8" id="KW-1185">Reference proteome</keyword>
<dbReference type="EMBL" id="LDZY01000012">
    <property type="protein sequence ID" value="KLU64656.1"/>
    <property type="molecule type" value="Genomic_DNA"/>
</dbReference>
<name>A0A0J1IIS3_9FIRM</name>
<dbReference type="PANTHER" id="PTHR41299">
    <property type="entry name" value="THIAMINE PYROPHOSPHOKINASE"/>
    <property type="match status" value="1"/>
</dbReference>
<sequence length="215" mass="23757">MNIVVLANGSWDPEWGKKVLETADYLICADGGANHALNSGYTPQQLIGDLDSVSSETLALCRKAGCFIEQFPREKDETDLELALLRAKEKALAEGERDIWLYGAAGKRIDHFMGNLALMLGYARQGIRIRLVDPEHEMWVLQGQEEFSTFKGQELSLLALSERAVVSTRGLYYPLERGVLRQDVPRGVSNVCLGESVGIEVHEGWVLVVALAGRV</sequence>
<keyword evidence="2" id="KW-0547">Nucleotide-binding</keyword>
<dbReference type="RefSeq" id="WP_047811109.1">
    <property type="nucleotide sequence ID" value="NZ_LDZY01000012.1"/>
</dbReference>
<organism evidence="7 8">
    <name type="scientific">Desulfosporosinus acididurans</name>
    <dbReference type="NCBI Taxonomy" id="476652"/>
    <lineage>
        <taxon>Bacteria</taxon>
        <taxon>Bacillati</taxon>
        <taxon>Bacillota</taxon>
        <taxon>Clostridia</taxon>
        <taxon>Eubacteriales</taxon>
        <taxon>Desulfitobacteriaceae</taxon>
        <taxon>Desulfosporosinus</taxon>
    </lineage>
</organism>
<dbReference type="PATRIC" id="fig|476652.3.peg.3480"/>
<dbReference type="STRING" id="476652.DEAC_c33000"/>
<keyword evidence="4" id="KW-0067">ATP-binding</keyword>
<evidence type="ECO:0000313" key="8">
    <source>
        <dbReference type="Proteomes" id="UP000036356"/>
    </source>
</evidence>
<dbReference type="GO" id="GO:0004788">
    <property type="term" value="F:thiamine diphosphokinase activity"/>
    <property type="evidence" value="ECO:0007669"/>
    <property type="project" value="UniProtKB-UniRule"/>
</dbReference>
<dbReference type="GO" id="GO:0016301">
    <property type="term" value="F:kinase activity"/>
    <property type="evidence" value="ECO:0007669"/>
    <property type="project" value="UniProtKB-KW"/>
</dbReference>
<dbReference type="EC" id="2.7.6.2" evidence="5"/>
<protein>
    <recommendedName>
        <fullName evidence="5">Thiamine diphosphokinase</fullName>
        <ecNumber evidence="5">2.7.6.2</ecNumber>
    </recommendedName>
</protein>
<keyword evidence="1 7" id="KW-0808">Transferase</keyword>
<dbReference type="Pfam" id="PF04265">
    <property type="entry name" value="TPK_B1_binding"/>
    <property type="match status" value="1"/>
</dbReference>
<dbReference type="SMART" id="SM00983">
    <property type="entry name" value="TPK_B1_binding"/>
    <property type="match status" value="1"/>
</dbReference>
<evidence type="ECO:0000256" key="1">
    <source>
        <dbReference type="ARBA" id="ARBA00022679"/>
    </source>
</evidence>
<reference evidence="7 8" key="1">
    <citation type="submission" date="2015-06" db="EMBL/GenBank/DDBJ databases">
        <title>Draft genome of the moderately acidophilic sulfate reducer Candidatus Desulfosporosinus acididurans strain M1.</title>
        <authorList>
            <person name="Poehlein A."/>
            <person name="Petzsch P."/>
            <person name="Johnson B.D."/>
            <person name="Schloemann M."/>
            <person name="Daniel R."/>
            <person name="Muehling M."/>
        </authorList>
    </citation>
    <scope>NUCLEOTIDE SEQUENCE [LARGE SCALE GENOMIC DNA]</scope>
    <source>
        <strain evidence="7 8">M1</strain>
    </source>
</reference>
<dbReference type="SUPFAM" id="SSF63862">
    <property type="entry name" value="Thiamin pyrophosphokinase, substrate-binding domain"/>
    <property type="match status" value="1"/>
</dbReference>